<dbReference type="EMBL" id="LXQA010013245">
    <property type="protein sequence ID" value="MCH87964.1"/>
    <property type="molecule type" value="Genomic_DNA"/>
</dbReference>
<proteinExistence type="predicted"/>
<gene>
    <name evidence="1" type="ORF">A2U01_0008845</name>
</gene>
<keyword evidence="2" id="KW-1185">Reference proteome</keyword>
<evidence type="ECO:0000313" key="1">
    <source>
        <dbReference type="EMBL" id="MCH87964.1"/>
    </source>
</evidence>
<dbReference type="AlphaFoldDB" id="A0A392MNW7"/>
<comment type="caution">
    <text evidence="1">The sequence shown here is derived from an EMBL/GenBank/DDBJ whole genome shotgun (WGS) entry which is preliminary data.</text>
</comment>
<protein>
    <submittedName>
        <fullName evidence="1">3-oxoacyl-(Acyl-carrier-protein) synthase mitochondrial-like</fullName>
    </submittedName>
</protein>
<accession>A0A392MNW7</accession>
<reference evidence="1 2" key="1">
    <citation type="journal article" date="2018" name="Front. Plant Sci.">
        <title>Red Clover (Trifolium pratense) and Zigzag Clover (T. medium) - A Picture of Genomic Similarities and Differences.</title>
        <authorList>
            <person name="Dluhosova J."/>
            <person name="Istvanek J."/>
            <person name="Nedelnik J."/>
            <person name="Repkova J."/>
        </authorList>
    </citation>
    <scope>NUCLEOTIDE SEQUENCE [LARGE SCALE GENOMIC DNA]</scope>
    <source>
        <strain evidence="2">cv. 10/8</strain>
        <tissue evidence="1">Leaf</tissue>
    </source>
</reference>
<organism evidence="1 2">
    <name type="scientific">Trifolium medium</name>
    <dbReference type="NCBI Taxonomy" id="97028"/>
    <lineage>
        <taxon>Eukaryota</taxon>
        <taxon>Viridiplantae</taxon>
        <taxon>Streptophyta</taxon>
        <taxon>Embryophyta</taxon>
        <taxon>Tracheophyta</taxon>
        <taxon>Spermatophyta</taxon>
        <taxon>Magnoliopsida</taxon>
        <taxon>eudicotyledons</taxon>
        <taxon>Gunneridae</taxon>
        <taxon>Pentapetalae</taxon>
        <taxon>rosids</taxon>
        <taxon>fabids</taxon>
        <taxon>Fabales</taxon>
        <taxon>Fabaceae</taxon>
        <taxon>Papilionoideae</taxon>
        <taxon>50 kb inversion clade</taxon>
        <taxon>NPAAA clade</taxon>
        <taxon>Hologalegina</taxon>
        <taxon>IRL clade</taxon>
        <taxon>Trifolieae</taxon>
        <taxon>Trifolium</taxon>
    </lineage>
</organism>
<sequence>DAYHITQPPSDGRGAILAMTRALRQHRGSAVLAMEAWPSWLTSTKGFRVARLQPSLPLYFPSMSLSLLYELGYLAVELESSFI</sequence>
<name>A0A392MNW7_9FABA</name>
<evidence type="ECO:0000313" key="2">
    <source>
        <dbReference type="Proteomes" id="UP000265520"/>
    </source>
</evidence>
<dbReference type="Proteomes" id="UP000265520">
    <property type="component" value="Unassembled WGS sequence"/>
</dbReference>
<feature type="non-terminal residue" evidence="1">
    <location>
        <position position="1"/>
    </location>
</feature>